<evidence type="ECO:0000313" key="2">
    <source>
        <dbReference type="EMBL" id="KAJ7381824.1"/>
    </source>
</evidence>
<gene>
    <name evidence="2" type="ORF">OS493_038830</name>
</gene>
<dbReference type="EMBL" id="MU825997">
    <property type="protein sequence ID" value="KAJ7381824.1"/>
    <property type="molecule type" value="Genomic_DNA"/>
</dbReference>
<dbReference type="AlphaFoldDB" id="A0A9X0D1V9"/>
<keyword evidence="3" id="KW-1185">Reference proteome</keyword>
<dbReference type="Proteomes" id="UP001163046">
    <property type="component" value="Unassembled WGS sequence"/>
</dbReference>
<feature type="non-terminal residue" evidence="2">
    <location>
        <position position="52"/>
    </location>
</feature>
<feature type="region of interest" description="Disordered" evidence="1">
    <location>
        <begin position="1"/>
        <end position="22"/>
    </location>
</feature>
<feature type="compositionally biased region" description="Polar residues" evidence="1">
    <location>
        <begin position="8"/>
        <end position="22"/>
    </location>
</feature>
<comment type="caution">
    <text evidence="2">The sequence shown here is derived from an EMBL/GenBank/DDBJ whole genome shotgun (WGS) entry which is preliminary data.</text>
</comment>
<name>A0A9X0D1V9_9CNID</name>
<evidence type="ECO:0000313" key="3">
    <source>
        <dbReference type="Proteomes" id="UP001163046"/>
    </source>
</evidence>
<sequence length="52" mass="5733">MRLESISIPRNTSRVVGPSSLSGAKGMPRWSVGFYHGFGLEMHTMVTVVDPR</sequence>
<proteinExistence type="predicted"/>
<organism evidence="2 3">
    <name type="scientific">Desmophyllum pertusum</name>
    <dbReference type="NCBI Taxonomy" id="174260"/>
    <lineage>
        <taxon>Eukaryota</taxon>
        <taxon>Metazoa</taxon>
        <taxon>Cnidaria</taxon>
        <taxon>Anthozoa</taxon>
        <taxon>Hexacorallia</taxon>
        <taxon>Scleractinia</taxon>
        <taxon>Caryophylliina</taxon>
        <taxon>Caryophylliidae</taxon>
        <taxon>Desmophyllum</taxon>
    </lineage>
</organism>
<evidence type="ECO:0000256" key="1">
    <source>
        <dbReference type="SAM" id="MobiDB-lite"/>
    </source>
</evidence>
<reference evidence="2" key="1">
    <citation type="submission" date="2023-01" db="EMBL/GenBank/DDBJ databases">
        <title>Genome assembly of the deep-sea coral Lophelia pertusa.</title>
        <authorList>
            <person name="Herrera S."/>
            <person name="Cordes E."/>
        </authorList>
    </citation>
    <scope>NUCLEOTIDE SEQUENCE</scope>
    <source>
        <strain evidence="2">USNM1676648</strain>
        <tissue evidence="2">Polyp</tissue>
    </source>
</reference>
<accession>A0A9X0D1V9</accession>
<protein>
    <submittedName>
        <fullName evidence="2">Uncharacterized protein</fullName>
    </submittedName>
</protein>